<dbReference type="InterPro" id="IPR041452">
    <property type="entry name" value="APAF1_C"/>
</dbReference>
<keyword evidence="1" id="KW-0812">Transmembrane</keyword>
<evidence type="ECO:0000313" key="4">
    <source>
        <dbReference type="EMBL" id="ROT75470.1"/>
    </source>
</evidence>
<organism evidence="4 5">
    <name type="scientific">Penaeus vannamei</name>
    <name type="common">Whiteleg shrimp</name>
    <name type="synonym">Litopenaeus vannamei</name>
    <dbReference type="NCBI Taxonomy" id="6689"/>
    <lineage>
        <taxon>Eukaryota</taxon>
        <taxon>Metazoa</taxon>
        <taxon>Ecdysozoa</taxon>
        <taxon>Arthropoda</taxon>
        <taxon>Crustacea</taxon>
        <taxon>Multicrustacea</taxon>
        <taxon>Malacostraca</taxon>
        <taxon>Eumalacostraca</taxon>
        <taxon>Eucarida</taxon>
        <taxon>Decapoda</taxon>
        <taxon>Dendrobranchiata</taxon>
        <taxon>Penaeoidea</taxon>
        <taxon>Penaeidae</taxon>
        <taxon>Penaeus</taxon>
    </lineage>
</organism>
<dbReference type="Gene3D" id="2.130.10.10">
    <property type="entry name" value="YVTN repeat-like/Quinoprotein amine dehydrogenase"/>
    <property type="match status" value="2"/>
</dbReference>
<dbReference type="STRING" id="6689.A0A3R7P4W0"/>
<keyword evidence="1" id="KW-0472">Membrane</keyword>
<feature type="domain" description="APAF-1 helical" evidence="2">
    <location>
        <begin position="24"/>
        <end position="99"/>
    </location>
</feature>
<evidence type="ECO:0000259" key="3">
    <source>
        <dbReference type="Pfam" id="PF23586"/>
    </source>
</evidence>
<dbReference type="SUPFAM" id="SSF50998">
    <property type="entry name" value="Quinoprotein alcohol dehydrogenase-like"/>
    <property type="match status" value="1"/>
</dbReference>
<evidence type="ECO:0000256" key="1">
    <source>
        <dbReference type="SAM" id="Phobius"/>
    </source>
</evidence>
<protein>
    <submittedName>
        <fullName evidence="4">Putative NACHT and WD repeat domain-containing protein 2 isoform X2</fullName>
    </submittedName>
</protein>
<dbReference type="Gene3D" id="1.25.40.370">
    <property type="match status" value="1"/>
</dbReference>
<gene>
    <name evidence="4" type="ORF">C7M84_006012</name>
</gene>
<proteinExistence type="predicted"/>
<keyword evidence="1" id="KW-1133">Transmembrane helix</keyword>
<evidence type="ECO:0000259" key="2">
    <source>
        <dbReference type="Pfam" id="PF17908"/>
    </source>
</evidence>
<dbReference type="InterPro" id="IPR015943">
    <property type="entry name" value="WD40/YVTN_repeat-like_dom_sf"/>
</dbReference>
<feature type="transmembrane region" description="Helical" evidence="1">
    <location>
        <begin position="823"/>
        <end position="844"/>
    </location>
</feature>
<sequence>MTLEDFPRFNLKSKEGLADRKFGELPYHLIRARRFEDLYKHVLFNYQWLHAKLSSCPLQAVLSDFEDAIAHIDDRDQIRELMLVADALRLGGAILSQYPDMLAPQLIGRLLPEMETNPNVKSLLLQCDAEGIDHCGLLPTYHCSHTPGGPLKYSLEGHQFAVFGFRLTNDLRYIVSVSNKFITWDLSTSDLTREVIPGIEGIMQDLVLSPDNKYSIAHTNNSQTVLLNMLTSEFFLLENPMPGETVIGSLLSDSCAVIHGERSWVLYTLRGEIKERVSSPVDKPILFMDFKGPQDYSIICWSGDFDDKNLLIHTVVEGNAFENLDFHSVMTWTTCRTYLYCCVQDHGQDVCAYTKGEASWTLDRIIAPNDEKLLMLHLTHDQKHLIGTFMLGFKAWEVESGKGWTLRLPHGIRNISTQLLKSNSCVLSKGYKYAVAGVRKNLYVWELETQELLKVLDAHFGRIMDMVALTVGNWNSVSILRLLAVTLPLAVTVTRNCVGIWNLKLGKLVSKLADSPLGAIVTHAKITNNSRYIVSTESGNVLFWMVRAEAVVFKAEQKNVHQLMLLDDDTKCVTVSKISEGLGEPSCSLVTRSIPDGAKVYEFDYPIRVFKSIAVTADGLFLVIPSIDGMKDALLIYHAKTGTLVHKMPLKYPSYKDFHMVVPLPNKPTQVALIDQDKGNIVDIRTKKFVRSIAKWGGKVSKDGRYGLYAPARGGLELLELRHGTSVRTLIPRVAEGVFSVICLFTRTDEYVLYYHGGRKTIRVFRLTDGKMIANYRVQAELTAIAASEDGRTIVLGTVDGCLSSLTIADPTRNGIKEIGSCVGTYLDISLLFLLISNVSFWCLCLTGNKCYRLTACHRI</sequence>
<accession>A0A3R7P4W0</accession>
<dbReference type="PANTHER" id="PTHR19871">
    <property type="entry name" value="BETA TRANSDUCIN-RELATED PROTEIN"/>
    <property type="match status" value="1"/>
</dbReference>
<dbReference type="Pfam" id="PF17908">
    <property type="entry name" value="APAF1_C"/>
    <property type="match status" value="1"/>
</dbReference>
<dbReference type="InterPro" id="IPR056534">
    <property type="entry name" value="Beta-prop_NWD2_C"/>
</dbReference>
<dbReference type="EMBL" id="QCYY01001773">
    <property type="protein sequence ID" value="ROT75470.1"/>
    <property type="molecule type" value="Genomic_DNA"/>
</dbReference>
<dbReference type="Pfam" id="PF23586">
    <property type="entry name" value="Beta-prop_NWD2_C"/>
    <property type="match status" value="1"/>
</dbReference>
<name>A0A3R7P4W0_PENVA</name>
<keyword evidence="5" id="KW-1185">Reference proteome</keyword>
<dbReference type="Proteomes" id="UP000283509">
    <property type="component" value="Unassembled WGS sequence"/>
</dbReference>
<dbReference type="InterPro" id="IPR052752">
    <property type="entry name" value="NACHT-WD_repeat"/>
</dbReference>
<dbReference type="FunFam" id="1.25.40.370:FF:000003">
    <property type="entry name" value="Leucine-rich repeat and WD repeat-containing protein"/>
    <property type="match status" value="1"/>
</dbReference>
<evidence type="ECO:0000313" key="5">
    <source>
        <dbReference type="Proteomes" id="UP000283509"/>
    </source>
</evidence>
<dbReference type="PANTHER" id="PTHR19871:SF14">
    <property type="entry name" value="DUF4062 DOMAIN-CONTAINING PROTEIN"/>
    <property type="match status" value="1"/>
</dbReference>
<reference evidence="4 5" key="1">
    <citation type="submission" date="2018-04" db="EMBL/GenBank/DDBJ databases">
        <authorList>
            <person name="Zhang X."/>
            <person name="Yuan J."/>
            <person name="Li F."/>
            <person name="Xiang J."/>
        </authorList>
    </citation>
    <scope>NUCLEOTIDE SEQUENCE [LARGE SCALE GENOMIC DNA]</scope>
    <source>
        <tissue evidence="4">Muscle</tissue>
    </source>
</reference>
<feature type="domain" description="NWD2 C-terminal beta-propeller" evidence="3">
    <location>
        <begin position="483"/>
        <end position="808"/>
    </location>
</feature>
<dbReference type="SUPFAM" id="SSF50978">
    <property type="entry name" value="WD40 repeat-like"/>
    <property type="match status" value="1"/>
</dbReference>
<reference evidence="4 5" key="2">
    <citation type="submission" date="2019-01" db="EMBL/GenBank/DDBJ databases">
        <title>The decoding of complex shrimp genome reveals the adaptation for benthos swimmer, frequently molting mechanism and breeding impact on genome.</title>
        <authorList>
            <person name="Sun Y."/>
            <person name="Gao Y."/>
            <person name="Yu Y."/>
        </authorList>
    </citation>
    <scope>NUCLEOTIDE SEQUENCE [LARGE SCALE GENOMIC DNA]</scope>
    <source>
        <tissue evidence="4">Muscle</tissue>
    </source>
</reference>
<dbReference type="AlphaFoldDB" id="A0A3R7P4W0"/>
<comment type="caution">
    <text evidence="4">The sequence shown here is derived from an EMBL/GenBank/DDBJ whole genome shotgun (WGS) entry which is preliminary data.</text>
</comment>
<dbReference type="InterPro" id="IPR036322">
    <property type="entry name" value="WD40_repeat_dom_sf"/>
</dbReference>
<dbReference type="InterPro" id="IPR011047">
    <property type="entry name" value="Quinoprotein_ADH-like_sf"/>
</dbReference>